<proteinExistence type="predicted"/>
<evidence type="ECO:0000313" key="2">
    <source>
        <dbReference type="EMBL" id="MPM78438.1"/>
    </source>
</evidence>
<keyword evidence="1" id="KW-0472">Membrane</keyword>
<keyword evidence="1" id="KW-0812">Transmembrane</keyword>
<feature type="transmembrane region" description="Helical" evidence="1">
    <location>
        <begin position="215"/>
        <end position="237"/>
    </location>
</feature>
<comment type="caution">
    <text evidence="2">The sequence shown here is derived from an EMBL/GenBank/DDBJ whole genome shotgun (WGS) entry which is preliminary data.</text>
</comment>
<name>A0A645CNE8_9ZZZZ</name>
<feature type="transmembrane region" description="Helical" evidence="1">
    <location>
        <begin position="282"/>
        <end position="305"/>
    </location>
</feature>
<sequence length="311" mass="34826">MVAILVLILSLVDILLLLPWFAPLAKRKGDTQVLPSLKNPKESGPALAMAVLLVLFSFFTIKPLTSDPMLVGKWFPTTPLFPVASNQGNAIAVWELSMGAFILVLLFVIYLIKLLLNYKDTSKAINPFKYAKFESGSQFFRTLFMAVLIAVLAYLPIWFNYNVFHVDFLISTLGFTAFSILKVPMIMRYILLLVVFFIANAIIAANTKFKELPDWASVLIIMVMNLVGIVSAIAIEYHSLFTTGSLKNVAYASTDTVALLLIVGMIFTPIIYRYTEKKTNNIWLGALFNSIWFTTALVCNTRYIYSMVLVG</sequence>
<accession>A0A645CNE8</accession>
<organism evidence="2">
    <name type="scientific">bioreactor metagenome</name>
    <dbReference type="NCBI Taxonomy" id="1076179"/>
    <lineage>
        <taxon>unclassified sequences</taxon>
        <taxon>metagenomes</taxon>
        <taxon>ecological metagenomes</taxon>
    </lineage>
</organism>
<feature type="transmembrane region" description="Helical" evidence="1">
    <location>
        <begin position="190"/>
        <end position="209"/>
    </location>
</feature>
<dbReference type="EMBL" id="VSSQ01028641">
    <property type="protein sequence ID" value="MPM78438.1"/>
    <property type="molecule type" value="Genomic_DNA"/>
</dbReference>
<gene>
    <name evidence="2" type="ORF">SDC9_125449</name>
</gene>
<evidence type="ECO:0000256" key="1">
    <source>
        <dbReference type="SAM" id="Phobius"/>
    </source>
</evidence>
<feature type="transmembrane region" description="Helical" evidence="1">
    <location>
        <begin position="46"/>
        <end position="65"/>
    </location>
</feature>
<feature type="transmembrane region" description="Helical" evidence="1">
    <location>
        <begin position="139"/>
        <end position="157"/>
    </location>
</feature>
<dbReference type="AlphaFoldDB" id="A0A645CNE8"/>
<feature type="transmembrane region" description="Helical" evidence="1">
    <location>
        <begin position="96"/>
        <end position="118"/>
    </location>
</feature>
<keyword evidence="1" id="KW-1133">Transmembrane helix</keyword>
<feature type="transmembrane region" description="Helical" evidence="1">
    <location>
        <begin position="249"/>
        <end position="270"/>
    </location>
</feature>
<reference evidence="2" key="1">
    <citation type="submission" date="2019-08" db="EMBL/GenBank/DDBJ databases">
        <authorList>
            <person name="Kucharzyk K."/>
            <person name="Murdoch R.W."/>
            <person name="Higgins S."/>
            <person name="Loffler F."/>
        </authorList>
    </citation>
    <scope>NUCLEOTIDE SEQUENCE</scope>
</reference>
<feature type="transmembrane region" description="Helical" evidence="1">
    <location>
        <begin position="6"/>
        <end position="25"/>
    </location>
</feature>
<protein>
    <submittedName>
        <fullName evidence="2">Uncharacterized protein</fullName>
    </submittedName>
</protein>